<dbReference type="EMBL" id="RWJN01000122">
    <property type="protein sequence ID" value="TCD66765.1"/>
    <property type="molecule type" value="Genomic_DNA"/>
</dbReference>
<dbReference type="Gene3D" id="3.30.565.10">
    <property type="entry name" value="Histidine kinase-like ATPase, C-terminal domain"/>
    <property type="match status" value="1"/>
</dbReference>
<dbReference type="PROSITE" id="PS50109">
    <property type="entry name" value="HIS_KIN"/>
    <property type="match status" value="1"/>
</dbReference>
<feature type="compositionally biased region" description="Basic and acidic residues" evidence="4">
    <location>
        <begin position="528"/>
        <end position="549"/>
    </location>
</feature>
<evidence type="ECO:0000259" key="6">
    <source>
        <dbReference type="PROSITE" id="PS50110"/>
    </source>
</evidence>
<gene>
    <name evidence="7" type="ORF">EIP91_000956</name>
</gene>
<feature type="domain" description="Response regulatory" evidence="6">
    <location>
        <begin position="398"/>
        <end position="521"/>
    </location>
</feature>
<evidence type="ECO:0000259" key="5">
    <source>
        <dbReference type="PROSITE" id="PS50109"/>
    </source>
</evidence>
<organism evidence="7 8">
    <name type="scientific">Steccherinum ochraceum</name>
    <dbReference type="NCBI Taxonomy" id="92696"/>
    <lineage>
        <taxon>Eukaryota</taxon>
        <taxon>Fungi</taxon>
        <taxon>Dikarya</taxon>
        <taxon>Basidiomycota</taxon>
        <taxon>Agaricomycotina</taxon>
        <taxon>Agaricomycetes</taxon>
        <taxon>Polyporales</taxon>
        <taxon>Steccherinaceae</taxon>
        <taxon>Steccherinum</taxon>
    </lineage>
</organism>
<dbReference type="Pfam" id="PF00512">
    <property type="entry name" value="HisKA"/>
    <property type="match status" value="1"/>
</dbReference>
<dbReference type="InterPro" id="IPR001789">
    <property type="entry name" value="Sig_transdc_resp-reg_receiver"/>
</dbReference>
<evidence type="ECO:0000313" key="8">
    <source>
        <dbReference type="Proteomes" id="UP000292702"/>
    </source>
</evidence>
<dbReference type="InterPro" id="IPR005467">
    <property type="entry name" value="His_kinase_dom"/>
</dbReference>
<dbReference type="Pfam" id="PF02518">
    <property type="entry name" value="HATPase_c"/>
    <property type="match status" value="1"/>
</dbReference>
<dbReference type="CDD" id="cd00082">
    <property type="entry name" value="HisKA"/>
    <property type="match status" value="1"/>
</dbReference>
<feature type="domain" description="Histidine kinase" evidence="5">
    <location>
        <begin position="1"/>
        <end position="223"/>
    </location>
</feature>
<sequence>MSHELRTPFSSFYGLLDILSGTELNSGQREIVQTAKQSCELLLKIIDSILDYSKLEASALKLEFSPFAVEDIIADCMELLLPMAAKKLDLSFNIEPDVPAWVKSDYARIRQVLMNLIGNAVKFTARGSVTVTCAADTHLPSPPGEIQLKFTIQDTGIGLTSTDVDQLFVPFQQADNSSTRRFGGTGLGLSISRQLVKLMGGAIGVQSEVGVGSMFYFTIPVKLHDSEESRAALADLEKYKGVLMLPIATSVLVISQSSATVSLLSTMLSGLLVTSVSSIDDARRILQDRVSNPPLDFVILDSQSEHRADELARFLHGVAGDPFKDTKLIHIYTPTTDSLSGHTTLTDTPGVIRMTKPPRRTRLLQMLAIIKHPEVHPVTTPVAPTKDDSLLHRTLFGNVLIAEDNPVAQNLLIKQLERFDLHVIATSNGEEALAEWEAHDPGYFSVALFDHHMPICDGVEACKRLRVLENKRRVPKTLPIVALSADCQESTKQLCLSAGMNAFLSKPLRKSDLISLLSAFGTSPMTESSEKSLDSVMLPDRDQNVKPTD</sequence>
<feature type="modified residue" description="4-aspartylphosphate" evidence="3">
    <location>
        <position position="450"/>
    </location>
</feature>
<dbReference type="InterPro" id="IPR003594">
    <property type="entry name" value="HATPase_dom"/>
</dbReference>
<evidence type="ECO:0008006" key="9">
    <source>
        <dbReference type="Google" id="ProtNLM"/>
    </source>
</evidence>
<dbReference type="GO" id="GO:0000155">
    <property type="term" value="F:phosphorelay sensor kinase activity"/>
    <property type="evidence" value="ECO:0007669"/>
    <property type="project" value="InterPro"/>
</dbReference>
<keyword evidence="1 3" id="KW-0597">Phosphoprotein</keyword>
<comment type="caution">
    <text evidence="7">The sequence shown here is derived from an EMBL/GenBank/DDBJ whole genome shotgun (WGS) entry which is preliminary data.</text>
</comment>
<dbReference type="Gene3D" id="3.40.50.2300">
    <property type="match status" value="1"/>
</dbReference>
<keyword evidence="8" id="KW-1185">Reference proteome</keyword>
<reference evidence="7 8" key="1">
    <citation type="submission" date="2018-11" db="EMBL/GenBank/DDBJ databases">
        <title>Genome assembly of Steccherinum ochraceum LE-BIN_3174, the white-rot fungus of the Steccherinaceae family (The Residual Polyporoid clade, Polyporales, Basidiomycota).</title>
        <authorList>
            <person name="Fedorova T.V."/>
            <person name="Glazunova O.A."/>
            <person name="Landesman E.O."/>
            <person name="Moiseenko K.V."/>
            <person name="Psurtseva N.V."/>
            <person name="Savinova O.S."/>
            <person name="Shakhova N.V."/>
            <person name="Tyazhelova T.V."/>
            <person name="Vasina D.V."/>
        </authorList>
    </citation>
    <scope>NUCLEOTIDE SEQUENCE [LARGE SCALE GENOMIC DNA]</scope>
    <source>
        <strain evidence="7 8">LE-BIN_3174</strain>
    </source>
</reference>
<accession>A0A4R0RLB9</accession>
<dbReference type="FunFam" id="3.30.565.10:FF:000010">
    <property type="entry name" value="Sensor histidine kinase RcsC"/>
    <property type="match status" value="1"/>
</dbReference>
<dbReference type="SMART" id="SM00448">
    <property type="entry name" value="REC"/>
    <property type="match status" value="1"/>
</dbReference>
<dbReference type="Proteomes" id="UP000292702">
    <property type="component" value="Unassembled WGS sequence"/>
</dbReference>
<feature type="region of interest" description="Disordered" evidence="4">
    <location>
        <begin position="523"/>
        <end position="549"/>
    </location>
</feature>
<dbReference type="SUPFAM" id="SSF52172">
    <property type="entry name" value="CheY-like"/>
    <property type="match status" value="1"/>
</dbReference>
<dbReference type="SMART" id="SM00387">
    <property type="entry name" value="HATPase_c"/>
    <property type="match status" value="1"/>
</dbReference>
<dbReference type="AlphaFoldDB" id="A0A4R0RLB9"/>
<dbReference type="InterPro" id="IPR011006">
    <property type="entry name" value="CheY-like_superfamily"/>
</dbReference>
<dbReference type="PANTHER" id="PTHR45339">
    <property type="entry name" value="HYBRID SIGNAL TRANSDUCTION HISTIDINE KINASE J"/>
    <property type="match status" value="1"/>
</dbReference>
<dbReference type="STRING" id="92696.A0A4R0RLB9"/>
<evidence type="ECO:0000256" key="3">
    <source>
        <dbReference type="PROSITE-ProRule" id="PRU00169"/>
    </source>
</evidence>
<evidence type="ECO:0000256" key="2">
    <source>
        <dbReference type="ARBA" id="ARBA00023012"/>
    </source>
</evidence>
<dbReference type="CDD" id="cd16922">
    <property type="entry name" value="HATPase_EvgS-ArcB-TorS-like"/>
    <property type="match status" value="1"/>
</dbReference>
<dbReference type="InterPro" id="IPR036097">
    <property type="entry name" value="HisK_dim/P_sf"/>
</dbReference>
<evidence type="ECO:0000313" key="7">
    <source>
        <dbReference type="EMBL" id="TCD66765.1"/>
    </source>
</evidence>
<dbReference type="PROSITE" id="PS50110">
    <property type="entry name" value="RESPONSE_REGULATORY"/>
    <property type="match status" value="1"/>
</dbReference>
<dbReference type="OrthoDB" id="60033at2759"/>
<dbReference type="SMART" id="SM00388">
    <property type="entry name" value="HisKA"/>
    <property type="match status" value="1"/>
</dbReference>
<name>A0A4R0RLB9_9APHY</name>
<dbReference type="Pfam" id="PF00072">
    <property type="entry name" value="Response_reg"/>
    <property type="match status" value="1"/>
</dbReference>
<proteinExistence type="predicted"/>
<dbReference type="SUPFAM" id="SSF55874">
    <property type="entry name" value="ATPase domain of HSP90 chaperone/DNA topoisomerase II/histidine kinase"/>
    <property type="match status" value="1"/>
</dbReference>
<dbReference type="CDD" id="cd17546">
    <property type="entry name" value="REC_hyHK_CKI1_RcsC-like"/>
    <property type="match status" value="1"/>
</dbReference>
<keyword evidence="2" id="KW-0902">Two-component regulatory system</keyword>
<dbReference type="InterPro" id="IPR003661">
    <property type="entry name" value="HisK_dim/P_dom"/>
</dbReference>
<dbReference type="PANTHER" id="PTHR45339:SF1">
    <property type="entry name" value="HYBRID SIGNAL TRANSDUCTION HISTIDINE KINASE J"/>
    <property type="match status" value="1"/>
</dbReference>
<evidence type="ECO:0000256" key="1">
    <source>
        <dbReference type="ARBA" id="ARBA00022553"/>
    </source>
</evidence>
<dbReference type="Gene3D" id="1.10.287.130">
    <property type="match status" value="1"/>
</dbReference>
<protein>
    <recommendedName>
        <fullName evidence="9">Histidine kinase</fullName>
    </recommendedName>
</protein>
<dbReference type="InterPro" id="IPR004358">
    <property type="entry name" value="Sig_transdc_His_kin-like_C"/>
</dbReference>
<dbReference type="InterPro" id="IPR036890">
    <property type="entry name" value="HATPase_C_sf"/>
</dbReference>
<evidence type="ECO:0000256" key="4">
    <source>
        <dbReference type="SAM" id="MobiDB-lite"/>
    </source>
</evidence>
<dbReference type="PRINTS" id="PR00344">
    <property type="entry name" value="BCTRLSENSOR"/>
</dbReference>
<dbReference type="SUPFAM" id="SSF47384">
    <property type="entry name" value="Homodimeric domain of signal transducing histidine kinase"/>
    <property type="match status" value="1"/>
</dbReference>